<accession>A0ABQ6AMY3</accession>
<name>A0ABQ6AMY3_9BRAD</name>
<dbReference type="Proteomes" id="UP001156905">
    <property type="component" value="Unassembled WGS sequence"/>
</dbReference>
<organism evidence="1 2">
    <name type="scientific">Bradyrhizobium iriomotense</name>
    <dbReference type="NCBI Taxonomy" id="441950"/>
    <lineage>
        <taxon>Bacteria</taxon>
        <taxon>Pseudomonadati</taxon>
        <taxon>Pseudomonadota</taxon>
        <taxon>Alphaproteobacteria</taxon>
        <taxon>Hyphomicrobiales</taxon>
        <taxon>Nitrobacteraceae</taxon>
        <taxon>Bradyrhizobium</taxon>
    </lineage>
</organism>
<sequence length="63" mass="7334">MRVLSSDAVVKSADEIAKKILDTYLEPDKSFMVLRDMAKNGTIDLLYQFSMTCREEFERAEHF</sequence>
<protein>
    <submittedName>
        <fullName evidence="1">Uncharacterized protein</fullName>
    </submittedName>
</protein>
<gene>
    <name evidence="1" type="ORF">GCM10007857_03140</name>
</gene>
<evidence type="ECO:0000313" key="1">
    <source>
        <dbReference type="EMBL" id="GLR83604.1"/>
    </source>
</evidence>
<dbReference type="RefSeq" id="WP_284260319.1">
    <property type="nucleotide sequence ID" value="NZ_BSOW01000001.1"/>
</dbReference>
<comment type="caution">
    <text evidence="1">The sequence shown here is derived from an EMBL/GenBank/DDBJ whole genome shotgun (WGS) entry which is preliminary data.</text>
</comment>
<evidence type="ECO:0000313" key="2">
    <source>
        <dbReference type="Proteomes" id="UP001156905"/>
    </source>
</evidence>
<keyword evidence="2" id="KW-1185">Reference proteome</keyword>
<proteinExistence type="predicted"/>
<dbReference type="EMBL" id="BSOW01000001">
    <property type="protein sequence ID" value="GLR83604.1"/>
    <property type="molecule type" value="Genomic_DNA"/>
</dbReference>
<reference evidence="2" key="1">
    <citation type="journal article" date="2019" name="Int. J. Syst. Evol. Microbiol.">
        <title>The Global Catalogue of Microorganisms (GCM) 10K type strain sequencing project: providing services to taxonomists for standard genome sequencing and annotation.</title>
        <authorList>
            <consortium name="The Broad Institute Genomics Platform"/>
            <consortium name="The Broad Institute Genome Sequencing Center for Infectious Disease"/>
            <person name="Wu L."/>
            <person name="Ma J."/>
        </authorList>
    </citation>
    <scope>NUCLEOTIDE SEQUENCE [LARGE SCALE GENOMIC DNA]</scope>
    <source>
        <strain evidence="2">NBRC 102520</strain>
    </source>
</reference>